<dbReference type="AlphaFoldDB" id="E6QGQ7"/>
<feature type="transmembrane region" description="Helical" evidence="5">
    <location>
        <begin position="330"/>
        <end position="348"/>
    </location>
</feature>
<feature type="transmembrane region" description="Helical" evidence="5">
    <location>
        <begin position="179"/>
        <end position="199"/>
    </location>
</feature>
<dbReference type="Pfam" id="PF04932">
    <property type="entry name" value="Wzy_C"/>
    <property type="match status" value="1"/>
</dbReference>
<feature type="transmembrane region" description="Helical" evidence="5">
    <location>
        <begin position="65"/>
        <end position="82"/>
    </location>
</feature>
<protein>
    <recommendedName>
        <fullName evidence="6">O-antigen ligase-related domain-containing protein</fullName>
    </recommendedName>
</protein>
<evidence type="ECO:0000313" key="7">
    <source>
        <dbReference type="EMBL" id="CBI06421.1"/>
    </source>
</evidence>
<keyword evidence="3 5" id="KW-1133">Transmembrane helix</keyword>
<proteinExistence type="predicted"/>
<feature type="transmembrane region" description="Helical" evidence="5">
    <location>
        <begin position="383"/>
        <end position="400"/>
    </location>
</feature>
<name>E6QGQ7_9ZZZZ</name>
<feature type="transmembrane region" description="Helical" evidence="5">
    <location>
        <begin position="88"/>
        <end position="110"/>
    </location>
</feature>
<feature type="domain" description="O-antigen ligase-related" evidence="6">
    <location>
        <begin position="190"/>
        <end position="342"/>
    </location>
</feature>
<feature type="transmembrane region" description="Helical" evidence="5">
    <location>
        <begin position="117"/>
        <end position="136"/>
    </location>
</feature>
<dbReference type="GO" id="GO:0016020">
    <property type="term" value="C:membrane"/>
    <property type="evidence" value="ECO:0007669"/>
    <property type="project" value="UniProtKB-SubCell"/>
</dbReference>
<feature type="transmembrane region" description="Helical" evidence="5">
    <location>
        <begin position="148"/>
        <end position="172"/>
    </location>
</feature>
<feature type="transmembrane region" description="Helical" evidence="5">
    <location>
        <begin position="228"/>
        <end position="246"/>
    </location>
</feature>
<feature type="transmembrane region" description="Helical" evidence="5">
    <location>
        <begin position="360"/>
        <end position="377"/>
    </location>
</feature>
<dbReference type="InterPro" id="IPR051533">
    <property type="entry name" value="WaaL-like"/>
</dbReference>
<comment type="subcellular location">
    <subcellularLocation>
        <location evidence="1">Membrane</location>
        <topology evidence="1">Multi-pass membrane protein</topology>
    </subcellularLocation>
</comment>
<organism evidence="7">
    <name type="scientific">mine drainage metagenome</name>
    <dbReference type="NCBI Taxonomy" id="410659"/>
    <lineage>
        <taxon>unclassified sequences</taxon>
        <taxon>metagenomes</taxon>
        <taxon>ecological metagenomes</taxon>
    </lineage>
</organism>
<comment type="caution">
    <text evidence="7">The sequence shown here is derived from an EMBL/GenBank/DDBJ whole genome shotgun (WGS) entry which is preliminary data.</text>
</comment>
<reference evidence="7" key="1">
    <citation type="submission" date="2009-10" db="EMBL/GenBank/DDBJ databases">
        <title>Diversity of trophic interactions inside an arsenic-rich microbial ecosystem.</title>
        <authorList>
            <person name="Bertin P.N."/>
            <person name="Heinrich-Salmeron A."/>
            <person name="Pelletier E."/>
            <person name="Goulhen-Chollet F."/>
            <person name="Arsene-Ploetze F."/>
            <person name="Gallien S."/>
            <person name="Calteau A."/>
            <person name="Vallenet D."/>
            <person name="Casiot C."/>
            <person name="Chane-Woon-Ming B."/>
            <person name="Giloteaux L."/>
            <person name="Barakat M."/>
            <person name="Bonnefoy V."/>
            <person name="Bruneel O."/>
            <person name="Chandler M."/>
            <person name="Cleiss J."/>
            <person name="Duran R."/>
            <person name="Elbaz-Poulichet F."/>
            <person name="Fonknechten N."/>
            <person name="Lauga B."/>
            <person name="Mornico D."/>
            <person name="Ortet P."/>
            <person name="Schaeffer C."/>
            <person name="Siguier P."/>
            <person name="Alexander Thil Smith A."/>
            <person name="Van Dorsselaer A."/>
            <person name="Weissenbach J."/>
            <person name="Medigue C."/>
            <person name="Le Paslier D."/>
        </authorList>
    </citation>
    <scope>NUCLEOTIDE SEQUENCE</scope>
</reference>
<dbReference type="PANTHER" id="PTHR37422">
    <property type="entry name" value="TEICHURONIC ACID BIOSYNTHESIS PROTEIN TUAE"/>
    <property type="match status" value="1"/>
</dbReference>
<dbReference type="PANTHER" id="PTHR37422:SF23">
    <property type="entry name" value="TEICHURONIC ACID BIOSYNTHESIS PROTEIN TUAE"/>
    <property type="match status" value="1"/>
</dbReference>
<evidence type="ECO:0000256" key="1">
    <source>
        <dbReference type="ARBA" id="ARBA00004141"/>
    </source>
</evidence>
<evidence type="ECO:0000256" key="3">
    <source>
        <dbReference type="ARBA" id="ARBA00022989"/>
    </source>
</evidence>
<evidence type="ECO:0000259" key="6">
    <source>
        <dbReference type="Pfam" id="PF04932"/>
    </source>
</evidence>
<keyword evidence="2 5" id="KW-0812">Transmembrane</keyword>
<accession>E6QGQ7</accession>
<gene>
    <name evidence="7" type="ORF">CARN5_0062</name>
</gene>
<evidence type="ECO:0000256" key="5">
    <source>
        <dbReference type="SAM" id="Phobius"/>
    </source>
</evidence>
<sequence length="411" mass="46173">MGAPLAGAIVKFCLPDNVVFTFYALPLFFFPLSTAGAGISAGLFLLIYAASGHWQRWREVTQRPWSMPLALLIALTLIGLLWTKDLHAGFKVAAATGYGIYAFMGATLPWRQQWVRWLIRLFLAGLFLNVIAAFLMTWHILPWHNEDYIAYTGFADHIWLSMALTHALLWILWDLRIKWNFDIWTNLTLAFLFFSQLAITPGRSGQLLFVLLMPLAVWLIFKGKWRYWALVAITLTVVGMALSPIVQSRVSLGIQNLEQFIANPDTTTTSWGERLATMWAGIDMAYEHPIDGVGTGDFAPAMRDLQSRHLITETPGTIGDSAANSYISEAAILGLPGLLLLLWFLISLSKETWNARMTPQGWFVLSYLGIFWIGGFYNTLTWGYADAFTIAILAGLPLTTRMARYTMGMEI</sequence>
<evidence type="ECO:0000256" key="4">
    <source>
        <dbReference type="ARBA" id="ARBA00023136"/>
    </source>
</evidence>
<feature type="transmembrane region" description="Helical" evidence="5">
    <location>
        <begin position="205"/>
        <end position="221"/>
    </location>
</feature>
<feature type="transmembrane region" description="Helical" evidence="5">
    <location>
        <begin position="20"/>
        <end position="45"/>
    </location>
</feature>
<dbReference type="InterPro" id="IPR007016">
    <property type="entry name" value="O-antigen_ligase-rel_domated"/>
</dbReference>
<evidence type="ECO:0000256" key="2">
    <source>
        <dbReference type="ARBA" id="ARBA00022692"/>
    </source>
</evidence>
<dbReference type="EMBL" id="CABP01000179">
    <property type="protein sequence ID" value="CBI06421.1"/>
    <property type="molecule type" value="Genomic_DNA"/>
</dbReference>
<keyword evidence="4 5" id="KW-0472">Membrane</keyword>